<keyword evidence="1" id="KW-0732">Signal</keyword>
<gene>
    <name evidence="2" type="ORF">NMS_2382</name>
</gene>
<feature type="signal peptide" evidence="1">
    <location>
        <begin position="1"/>
        <end position="20"/>
    </location>
</feature>
<evidence type="ECO:0000313" key="3">
    <source>
        <dbReference type="Proteomes" id="UP000031760"/>
    </source>
</evidence>
<dbReference type="HOGENOM" id="CLU_049151_0_0_10"/>
<dbReference type="KEGG" id="nmf:NMS_2382"/>
<sequence length="359" mass="39607">MKYFNLIIALLLCSSWIATAGPADKYKKTKRINKTYNVNSDVLVDIENSFGDVTFELWNQNSVSIEVVVEVSGNNEESVNDRLRMIDVQFSASSSKVSAESEIPNENTSFFGLFGSGSKTNTHVDYVVKMPMNSAVDVENDYGAVIIKKMNGPLTLSCDFGRLQIGQLLNRENELSFDYTENSNIDYMKAGTIKADFSKFHLYGADQVNFSGDYTTARFGPAKQLKYNSDFSTIKIENAGTIDGRGDYSTVTIEKFENSADLKASFGKMTVNDLASGFKSLTIKSDYTTVQVKYTGNVPYDYEISTEFGSLKLGSGLNTVDSRKESTESYKQGYNVTGNSGSRVEINSSFGSVTLKSNN</sequence>
<dbReference type="EMBL" id="AP014548">
    <property type="protein sequence ID" value="BAO56391.1"/>
    <property type="molecule type" value="Genomic_DNA"/>
</dbReference>
<dbReference type="STRING" id="1454201.NMS_2382"/>
<organism evidence="2 3">
    <name type="scientific">Nonlabens marinus S1-08</name>
    <dbReference type="NCBI Taxonomy" id="1454201"/>
    <lineage>
        <taxon>Bacteria</taxon>
        <taxon>Pseudomonadati</taxon>
        <taxon>Bacteroidota</taxon>
        <taxon>Flavobacteriia</taxon>
        <taxon>Flavobacteriales</taxon>
        <taxon>Flavobacteriaceae</taxon>
        <taxon>Nonlabens</taxon>
    </lineage>
</organism>
<evidence type="ECO:0000313" key="2">
    <source>
        <dbReference type="EMBL" id="BAO56391.1"/>
    </source>
</evidence>
<protein>
    <recommendedName>
        <fullName evidence="4">Adhesin domain-containing protein</fullName>
    </recommendedName>
</protein>
<dbReference type="OrthoDB" id="1117657at2"/>
<dbReference type="RefSeq" id="WP_041497689.1">
    <property type="nucleotide sequence ID" value="NZ_AP014548.1"/>
</dbReference>
<evidence type="ECO:0000256" key="1">
    <source>
        <dbReference type="SAM" id="SignalP"/>
    </source>
</evidence>
<accession>W8W0I6</accession>
<proteinExistence type="predicted"/>
<evidence type="ECO:0008006" key="4">
    <source>
        <dbReference type="Google" id="ProtNLM"/>
    </source>
</evidence>
<keyword evidence="3" id="KW-1185">Reference proteome</keyword>
<name>W8W0I6_9FLAO</name>
<feature type="chain" id="PRO_5004917332" description="Adhesin domain-containing protein" evidence="1">
    <location>
        <begin position="21"/>
        <end position="359"/>
    </location>
</feature>
<dbReference type="AlphaFoldDB" id="W8W0I6"/>
<dbReference type="Proteomes" id="UP000031760">
    <property type="component" value="Chromosome"/>
</dbReference>
<reference evidence="2 3" key="1">
    <citation type="journal article" date="2014" name="Proc. Natl. Acad. Sci. U.S.A.">
        <title>Functional characterization of flavobacteria rhodopsins reveals a unique class of light-driven chloride pump in bacteria.</title>
        <authorList>
            <person name="Yoshizawa S."/>
            <person name="Kumagai Y."/>
            <person name="Kim H."/>
            <person name="Ogura Y."/>
            <person name="Hayashi T."/>
            <person name="Iwasaki W."/>
            <person name="DeLong E.F."/>
            <person name="Kogure K."/>
        </authorList>
    </citation>
    <scope>NUCLEOTIDE SEQUENCE [LARGE SCALE GENOMIC DNA]</scope>
    <source>
        <strain evidence="2 3">S1-08</strain>
    </source>
</reference>